<feature type="compositionally biased region" description="Low complexity" evidence="7">
    <location>
        <begin position="132"/>
        <end position="148"/>
    </location>
</feature>
<feature type="domain" description="TPX2 C-terminal" evidence="8">
    <location>
        <begin position="29"/>
        <end position="98"/>
    </location>
</feature>
<feature type="region of interest" description="Disordered" evidence="7">
    <location>
        <begin position="83"/>
        <end position="170"/>
    </location>
</feature>
<dbReference type="GO" id="GO:0005874">
    <property type="term" value="C:microtubule"/>
    <property type="evidence" value="ECO:0007669"/>
    <property type="project" value="UniProtKB-KW"/>
</dbReference>
<organism evidence="9 10">
    <name type="scientific">Genlisea aurea</name>
    <dbReference type="NCBI Taxonomy" id="192259"/>
    <lineage>
        <taxon>Eukaryota</taxon>
        <taxon>Viridiplantae</taxon>
        <taxon>Streptophyta</taxon>
        <taxon>Embryophyta</taxon>
        <taxon>Tracheophyta</taxon>
        <taxon>Spermatophyta</taxon>
        <taxon>Magnoliopsida</taxon>
        <taxon>eudicotyledons</taxon>
        <taxon>Gunneridae</taxon>
        <taxon>Pentapetalae</taxon>
        <taxon>asterids</taxon>
        <taxon>lamiids</taxon>
        <taxon>Lamiales</taxon>
        <taxon>Lentibulariaceae</taxon>
        <taxon>Genlisea</taxon>
    </lineage>
</organism>
<dbReference type="InterPro" id="IPR044806">
    <property type="entry name" value="WVD2/WDL1-4"/>
</dbReference>
<evidence type="ECO:0000256" key="4">
    <source>
        <dbReference type="ARBA" id="ARBA00022701"/>
    </source>
</evidence>
<accession>S8DX84</accession>
<evidence type="ECO:0000313" key="10">
    <source>
        <dbReference type="Proteomes" id="UP000015453"/>
    </source>
</evidence>
<evidence type="ECO:0000256" key="5">
    <source>
        <dbReference type="ARBA" id="ARBA00023212"/>
    </source>
</evidence>
<dbReference type="OrthoDB" id="1939285at2759"/>
<evidence type="ECO:0000256" key="2">
    <source>
        <dbReference type="ARBA" id="ARBA00005885"/>
    </source>
</evidence>
<reference evidence="9 10" key="1">
    <citation type="journal article" date="2013" name="BMC Genomics">
        <title>The miniature genome of a carnivorous plant Genlisea aurea contains a low number of genes and short non-coding sequences.</title>
        <authorList>
            <person name="Leushkin E.V."/>
            <person name="Sutormin R.A."/>
            <person name="Nabieva E.R."/>
            <person name="Penin A.A."/>
            <person name="Kondrashov A.S."/>
            <person name="Logacheva M.D."/>
        </authorList>
    </citation>
    <scope>NUCLEOTIDE SEQUENCE [LARGE SCALE GENOMIC DNA]</scope>
</reference>
<comment type="subcellular location">
    <subcellularLocation>
        <location evidence="1">Cytoplasm</location>
        <location evidence="1">Cytoskeleton</location>
    </subcellularLocation>
</comment>
<comment type="similarity">
    <text evidence="2">Belongs to the TPX2 family.</text>
</comment>
<dbReference type="PANTHER" id="PTHR46372:SF26">
    <property type="entry name" value="(WILD MALAYSIAN BANANA) HYPOTHETICAL PROTEIN"/>
    <property type="match status" value="1"/>
</dbReference>
<feature type="coiled-coil region" evidence="6">
    <location>
        <begin position="37"/>
        <end position="74"/>
    </location>
</feature>
<evidence type="ECO:0000259" key="8">
    <source>
        <dbReference type="Pfam" id="PF06886"/>
    </source>
</evidence>
<dbReference type="EMBL" id="AUSU01004738">
    <property type="protein sequence ID" value="EPS64572.1"/>
    <property type="molecule type" value="Genomic_DNA"/>
</dbReference>
<keyword evidence="10" id="KW-1185">Reference proteome</keyword>
<evidence type="ECO:0000256" key="7">
    <source>
        <dbReference type="SAM" id="MobiDB-lite"/>
    </source>
</evidence>
<evidence type="ECO:0000256" key="1">
    <source>
        <dbReference type="ARBA" id="ARBA00004245"/>
    </source>
</evidence>
<evidence type="ECO:0000256" key="3">
    <source>
        <dbReference type="ARBA" id="ARBA00022490"/>
    </source>
</evidence>
<keyword evidence="3" id="KW-0963">Cytoplasm</keyword>
<feature type="non-terminal residue" evidence="9">
    <location>
        <position position="1"/>
    </location>
</feature>
<keyword evidence="5" id="KW-0206">Cytoskeleton</keyword>
<keyword evidence="4" id="KW-0493">Microtubule</keyword>
<dbReference type="InterPro" id="IPR027329">
    <property type="entry name" value="TPX2_C"/>
</dbReference>
<evidence type="ECO:0000256" key="6">
    <source>
        <dbReference type="SAM" id="Coils"/>
    </source>
</evidence>
<comment type="caution">
    <text evidence="9">The sequence shown here is derived from an EMBL/GenBank/DDBJ whole genome shotgun (WGS) entry which is preliminary data.</text>
</comment>
<protein>
    <recommendedName>
        <fullName evidence="8">TPX2 C-terminal domain-containing protein</fullName>
    </recommendedName>
</protein>
<dbReference type="AlphaFoldDB" id="S8DX84"/>
<evidence type="ECO:0000313" key="9">
    <source>
        <dbReference type="EMBL" id="EPS64572.1"/>
    </source>
</evidence>
<keyword evidence="6" id="KW-0175">Coiled coil</keyword>
<feature type="region of interest" description="Disordered" evidence="7">
    <location>
        <begin position="1"/>
        <end position="21"/>
    </location>
</feature>
<name>S8DX84_9LAMI</name>
<feature type="non-terminal residue" evidence="9">
    <location>
        <position position="170"/>
    </location>
</feature>
<feature type="compositionally biased region" description="Polar residues" evidence="7">
    <location>
        <begin position="1"/>
        <end position="14"/>
    </location>
</feature>
<gene>
    <name evidence="9" type="ORF">M569_10209</name>
</gene>
<dbReference type="Proteomes" id="UP000015453">
    <property type="component" value="Unassembled WGS sequence"/>
</dbReference>
<feature type="compositionally biased region" description="Basic residues" evidence="7">
    <location>
        <begin position="110"/>
        <end position="119"/>
    </location>
</feature>
<dbReference type="PANTHER" id="PTHR46372">
    <property type="entry name" value="PROTEIN WVD2-LIKE 3"/>
    <property type="match status" value="1"/>
</dbReference>
<proteinExistence type="inferred from homology"/>
<dbReference type="GO" id="GO:0008017">
    <property type="term" value="F:microtubule binding"/>
    <property type="evidence" value="ECO:0007669"/>
    <property type="project" value="InterPro"/>
</dbReference>
<dbReference type="Pfam" id="PF06886">
    <property type="entry name" value="TPX2"/>
    <property type="match status" value="1"/>
</dbReference>
<dbReference type="GO" id="GO:0000226">
    <property type="term" value="P:microtubule cytoskeleton organization"/>
    <property type="evidence" value="ECO:0007669"/>
    <property type="project" value="InterPro"/>
</dbReference>
<sequence length="170" mass="19097">SIFKQNSFSTCSENLKSEKRSSTLPAYDFSFRCDQRAEKRKEFYSRLEEKIQAKEAEKNNLQAKTKETQDAEIKNLRKTMAFKATPMPSFYQEPAPAKLESKKIPTTRPKSPKLGRRKSSPAAECEENGHHSAAPGSSSSLKASAVKKQSSRQSLPKLPSQKINLGEEDK</sequence>